<feature type="non-terminal residue" evidence="8">
    <location>
        <position position="1"/>
    </location>
</feature>
<evidence type="ECO:0000256" key="6">
    <source>
        <dbReference type="PROSITE-ProRule" id="PRU00283"/>
    </source>
</evidence>
<dbReference type="GO" id="GO:0005875">
    <property type="term" value="C:microtubule associated complex"/>
    <property type="evidence" value="ECO:0007669"/>
    <property type="project" value="TreeGrafter"/>
</dbReference>
<dbReference type="EMBL" id="KZ293682">
    <property type="protein sequence ID" value="PBK86686.1"/>
    <property type="molecule type" value="Genomic_DNA"/>
</dbReference>
<name>A0A2H3DGV6_ARMGA</name>
<dbReference type="PANTHER" id="PTHR47969">
    <property type="entry name" value="CHROMOSOME-ASSOCIATED KINESIN KIF4A-RELATED"/>
    <property type="match status" value="1"/>
</dbReference>
<dbReference type="GO" id="GO:0003777">
    <property type="term" value="F:microtubule motor activity"/>
    <property type="evidence" value="ECO:0007669"/>
    <property type="project" value="InterPro"/>
</dbReference>
<dbReference type="Gene3D" id="3.40.850.10">
    <property type="entry name" value="Kinesin motor domain"/>
    <property type="match status" value="1"/>
</dbReference>
<keyword evidence="2" id="KW-0963">Cytoplasm</keyword>
<organism evidence="8 9">
    <name type="scientific">Armillaria gallica</name>
    <name type="common">Bulbous honey fungus</name>
    <name type="synonym">Armillaria bulbosa</name>
    <dbReference type="NCBI Taxonomy" id="47427"/>
    <lineage>
        <taxon>Eukaryota</taxon>
        <taxon>Fungi</taxon>
        <taxon>Dikarya</taxon>
        <taxon>Basidiomycota</taxon>
        <taxon>Agaricomycotina</taxon>
        <taxon>Agaricomycetes</taxon>
        <taxon>Agaricomycetidae</taxon>
        <taxon>Agaricales</taxon>
        <taxon>Marasmiineae</taxon>
        <taxon>Physalacriaceae</taxon>
        <taxon>Armillaria</taxon>
    </lineage>
</organism>
<evidence type="ECO:0000256" key="2">
    <source>
        <dbReference type="ARBA" id="ARBA00022490"/>
    </source>
</evidence>
<dbReference type="GO" id="GO:0005737">
    <property type="term" value="C:cytoplasm"/>
    <property type="evidence" value="ECO:0007669"/>
    <property type="project" value="UniProtKB-SubCell"/>
</dbReference>
<dbReference type="SUPFAM" id="SSF52540">
    <property type="entry name" value="P-loop containing nucleoside triphosphate hydrolases"/>
    <property type="match status" value="1"/>
</dbReference>
<keyword evidence="4" id="KW-0067">ATP-binding</keyword>
<dbReference type="PROSITE" id="PS50067">
    <property type="entry name" value="KINESIN_MOTOR_2"/>
    <property type="match status" value="1"/>
</dbReference>
<dbReference type="GO" id="GO:0051231">
    <property type="term" value="P:spindle elongation"/>
    <property type="evidence" value="ECO:0007669"/>
    <property type="project" value="TreeGrafter"/>
</dbReference>
<sequence>KKQDFSFNQVHGPSTTQYAMFTSTAHPLISCFIEGFNCTILAYRQTSSGKLFTMTDVDLNADSSDPGNDMGIIPRAVSTIFSHARQLKEERGTAWNYSIKKSFIEIYNEDLIDF</sequence>
<keyword evidence="3" id="KW-0547">Nucleotide-binding</keyword>
<evidence type="ECO:0000256" key="4">
    <source>
        <dbReference type="ARBA" id="ARBA00022840"/>
    </source>
</evidence>
<accession>A0A2H3DGV6</accession>
<comment type="caution">
    <text evidence="6">Lacks conserved residue(s) required for the propagation of feature annotation.</text>
</comment>
<evidence type="ECO:0000313" key="8">
    <source>
        <dbReference type="EMBL" id="PBK86686.1"/>
    </source>
</evidence>
<protein>
    <submittedName>
        <fullName evidence="8">Kinesin-domain-containing protein</fullName>
    </submittedName>
</protein>
<dbReference type="InterPro" id="IPR036961">
    <property type="entry name" value="Kinesin_motor_dom_sf"/>
</dbReference>
<keyword evidence="9" id="KW-1185">Reference proteome</keyword>
<keyword evidence="5" id="KW-0175">Coiled coil</keyword>
<evidence type="ECO:0000256" key="1">
    <source>
        <dbReference type="ARBA" id="ARBA00004496"/>
    </source>
</evidence>
<dbReference type="OrthoDB" id="3176171at2759"/>
<comment type="subcellular location">
    <subcellularLocation>
        <location evidence="1">Cytoplasm</location>
    </subcellularLocation>
</comment>
<evidence type="ECO:0000256" key="3">
    <source>
        <dbReference type="ARBA" id="ARBA00022741"/>
    </source>
</evidence>
<reference evidence="9" key="1">
    <citation type="journal article" date="2017" name="Nat. Ecol. Evol.">
        <title>Genome expansion and lineage-specific genetic innovations in the forest pathogenic fungi Armillaria.</title>
        <authorList>
            <person name="Sipos G."/>
            <person name="Prasanna A.N."/>
            <person name="Walter M.C."/>
            <person name="O'Connor E."/>
            <person name="Balint B."/>
            <person name="Krizsan K."/>
            <person name="Kiss B."/>
            <person name="Hess J."/>
            <person name="Varga T."/>
            <person name="Slot J."/>
            <person name="Riley R."/>
            <person name="Boka B."/>
            <person name="Rigling D."/>
            <person name="Barry K."/>
            <person name="Lee J."/>
            <person name="Mihaltcheva S."/>
            <person name="LaButti K."/>
            <person name="Lipzen A."/>
            <person name="Waldron R."/>
            <person name="Moloney N.M."/>
            <person name="Sperisen C."/>
            <person name="Kredics L."/>
            <person name="Vagvoelgyi C."/>
            <person name="Patrignani A."/>
            <person name="Fitzpatrick D."/>
            <person name="Nagy I."/>
            <person name="Doyle S."/>
            <person name="Anderson J.B."/>
            <person name="Grigoriev I.V."/>
            <person name="Gueldener U."/>
            <person name="Muensterkoetter M."/>
            <person name="Nagy L.G."/>
        </authorList>
    </citation>
    <scope>NUCLEOTIDE SEQUENCE [LARGE SCALE GENOMIC DNA]</scope>
    <source>
        <strain evidence="9">Ar21-2</strain>
    </source>
</reference>
<evidence type="ECO:0000313" key="9">
    <source>
        <dbReference type="Proteomes" id="UP000217790"/>
    </source>
</evidence>
<dbReference type="AlphaFoldDB" id="A0A2H3DGV6"/>
<dbReference type="InterPro" id="IPR001752">
    <property type="entry name" value="Kinesin_motor_dom"/>
</dbReference>
<dbReference type="InParanoid" id="A0A2H3DGV6"/>
<evidence type="ECO:0000256" key="5">
    <source>
        <dbReference type="ARBA" id="ARBA00023054"/>
    </source>
</evidence>
<dbReference type="InterPro" id="IPR027640">
    <property type="entry name" value="Kinesin-like_fam"/>
</dbReference>
<dbReference type="Pfam" id="PF00225">
    <property type="entry name" value="Kinesin"/>
    <property type="match status" value="1"/>
</dbReference>
<dbReference type="GO" id="GO:0007018">
    <property type="term" value="P:microtubule-based movement"/>
    <property type="evidence" value="ECO:0007669"/>
    <property type="project" value="InterPro"/>
</dbReference>
<evidence type="ECO:0000259" key="7">
    <source>
        <dbReference type="PROSITE" id="PS50067"/>
    </source>
</evidence>
<dbReference type="GO" id="GO:0007052">
    <property type="term" value="P:mitotic spindle organization"/>
    <property type="evidence" value="ECO:0007669"/>
    <property type="project" value="TreeGrafter"/>
</dbReference>
<gene>
    <name evidence="8" type="ORF">ARMGADRAFT_939955</name>
</gene>
<dbReference type="PANTHER" id="PTHR47969:SF15">
    <property type="entry name" value="CHROMOSOME-ASSOCIATED KINESIN KIF4A-RELATED"/>
    <property type="match status" value="1"/>
</dbReference>
<dbReference type="STRING" id="47427.A0A2H3DGV6"/>
<dbReference type="GO" id="GO:0005524">
    <property type="term" value="F:ATP binding"/>
    <property type="evidence" value="ECO:0007669"/>
    <property type="project" value="UniProtKB-KW"/>
</dbReference>
<dbReference type="InterPro" id="IPR027417">
    <property type="entry name" value="P-loop_NTPase"/>
</dbReference>
<dbReference type="Proteomes" id="UP000217790">
    <property type="component" value="Unassembled WGS sequence"/>
</dbReference>
<feature type="domain" description="Kinesin motor" evidence="7">
    <location>
        <begin position="1"/>
        <end position="114"/>
    </location>
</feature>
<proteinExistence type="inferred from homology"/>
<comment type="similarity">
    <text evidence="6">Belongs to the TRAFAC class myosin-kinesin ATPase superfamily. Kinesin family.</text>
</comment>
<dbReference type="GO" id="GO:0008017">
    <property type="term" value="F:microtubule binding"/>
    <property type="evidence" value="ECO:0007669"/>
    <property type="project" value="InterPro"/>
</dbReference>